<dbReference type="OrthoDB" id="5341131at2"/>
<dbReference type="Proteomes" id="UP000322726">
    <property type="component" value="Chromosome"/>
</dbReference>
<gene>
    <name evidence="1" type="ORF">APAC_0116</name>
</gene>
<evidence type="ECO:0000313" key="1">
    <source>
        <dbReference type="EMBL" id="QEP33286.1"/>
    </source>
</evidence>
<evidence type="ECO:0000313" key="2">
    <source>
        <dbReference type="Proteomes" id="UP000322726"/>
    </source>
</evidence>
<dbReference type="EMBL" id="CP035928">
    <property type="protein sequence ID" value="QEP33286.1"/>
    <property type="molecule type" value="Genomic_DNA"/>
</dbReference>
<dbReference type="Pfam" id="PF00415">
    <property type="entry name" value="RCC1"/>
    <property type="match status" value="1"/>
</dbReference>
<dbReference type="SUPFAM" id="SSF50985">
    <property type="entry name" value="RCC1/BLIP-II"/>
    <property type="match status" value="1"/>
</dbReference>
<keyword evidence="2" id="KW-1185">Reference proteome</keyword>
<dbReference type="InterPro" id="IPR009091">
    <property type="entry name" value="RCC1/BLIP-II"/>
</dbReference>
<name>A0A5C2H7T8_9BACT</name>
<accession>A0A5C2H7T8</accession>
<organism evidence="1 2">
    <name type="scientific">Malaciobacter pacificus</name>
    <dbReference type="NCBI Taxonomy" id="1080223"/>
    <lineage>
        <taxon>Bacteria</taxon>
        <taxon>Pseudomonadati</taxon>
        <taxon>Campylobacterota</taxon>
        <taxon>Epsilonproteobacteria</taxon>
        <taxon>Campylobacterales</taxon>
        <taxon>Arcobacteraceae</taxon>
        <taxon>Malaciobacter</taxon>
    </lineage>
</organism>
<sequence length="939" mass="107677">MNGIKNVIQKEEFIAIAINKYILQNLTVPKKLNVVNSKYELDWNEMLNDEYLGTNFNKYNPILKSDILVEFDSKNNAYIKGAITETTEYKEEYKYLYNFYTNKVFRVNTIAPIDNTDTNLLNGSLVVYSDLQQKIINLLNDSQSILYPSQNCTAGTYFYEIQDEELIYKYCKSQSYKIEVYQKEPVYVEEDDDLSFIKSDIGSKGYVKKNGFWYEYYYQGDTNSPWIPTGSGSILTENLDNTTIEDRILSYIPDSKALTIKEAGGCMLANGDIFCWGDNSYKRAGIDTYGQIDTSLSPDFVNTPVMLKVNINDSVRANKKWYNNPYRIKFESMFMNGKNVCGTSPIYDIDGTNEKYGGDLYCNGSVDSMYYETSANSIQTSILSKNKFFAWGKDDFEDNAPQTINDEEDGGPNYNDRPIRDEIYLTDVAMTSDTIAVLSDDGKIYTLGRNYNGLLGIGSNDKFITQYEPVQVQVDAGVFFDQIFVLRDIDTFGAIDNNKNFWIWGERDGTFLSKPTRLNDGDMQINPDLIFVNSKEFLFQNLSSKVFYRTDGQNDIVSISTSDIPKTAVSATIIEEDGVWKYLYVDEDFDLKGTQALLECRNKRDFRCSAALNIQIFDHALQKLNNESNFLNVSTYKLDATVEEVYENFEGSSSTVNTWTLNTYSDNNFTNLTSSVTPPLYNPTESVSSDDKVRVDPTQVLGRFRIGYQSVDKTYDFGSSYANRDVVLEFDFYEIDSWDMERFNVVINGERYTDDGFIHDDHQEWQDTNDTGIYTLNLGTMYGSNTSRSKYNDEKYHYKIKTKLDSNGKLEVKFRVRELQAGEYGDNSWDFGQALNDESWAIDNIHVKVKEKDKHFTCAITGISTDSQMYCWGVVGRSLPILSTSLYNMYKISTLNKLFISTNADANKQMTLDEFDIDGSLFLKYPTYIGGFDYPFYFK</sequence>
<dbReference type="AlphaFoldDB" id="A0A5C2H7T8"/>
<protein>
    <submittedName>
        <fullName evidence="1">Uncharacterized protein</fullName>
    </submittedName>
</protein>
<reference evidence="1" key="2">
    <citation type="submission" date="2019-09" db="EMBL/GenBank/DDBJ databases">
        <title>Taxonomic note: a critical rebuttal of the proposed division of the genus Arcobacter into six genera, emended descriptions of Arcobacter anaerophilus and the genus Arcobacter, and an assessment of genus-level boundaries for Epsilonproteobacteria using in silico genomic comparator tools.</title>
        <authorList>
            <person name="On S.L.W."/>
            <person name="Miller W.G."/>
            <person name="Biggs P."/>
            <person name="Cornelius A."/>
            <person name="Vandamme P."/>
        </authorList>
    </citation>
    <scope>NUCLEOTIDE SEQUENCE [LARGE SCALE GENOMIC DNA]</scope>
    <source>
        <strain evidence="1">LMG 26638</strain>
    </source>
</reference>
<dbReference type="InterPro" id="IPR000408">
    <property type="entry name" value="Reg_chr_condens"/>
</dbReference>
<reference evidence="1" key="1">
    <citation type="submission" date="2019-09" db="EMBL/GenBank/DDBJ databases">
        <title>Complete genome sequencing of four Arcobacter species reveals a diverse suite of mobile elements.</title>
        <authorList>
            <person name="Miller W.G."/>
            <person name="Yee E."/>
            <person name="Bono J.L."/>
        </authorList>
    </citation>
    <scope>NUCLEOTIDE SEQUENCE [LARGE SCALE GENOMIC DNA]</scope>
    <source>
        <strain evidence="1">LMG 26638</strain>
    </source>
</reference>
<dbReference type="KEGG" id="apai:APAC_0116"/>
<dbReference type="RefSeq" id="WP_130232261.1">
    <property type="nucleotide sequence ID" value="NZ_BMEF01000001.1"/>
</dbReference>
<dbReference type="Gene3D" id="2.130.10.30">
    <property type="entry name" value="Regulator of chromosome condensation 1/beta-lactamase-inhibitor protein II"/>
    <property type="match status" value="1"/>
</dbReference>
<proteinExistence type="predicted"/>